<protein>
    <submittedName>
        <fullName evidence="2">Uncharacterized protein</fullName>
    </submittedName>
</protein>
<reference evidence="2 3" key="1">
    <citation type="submission" date="2022-11" db="EMBL/GenBank/DDBJ databases">
        <title>Whole genome sequence of Eschrichtius robustus ER-17-0199.</title>
        <authorList>
            <person name="Bruniche-Olsen A."/>
            <person name="Black A.N."/>
            <person name="Fields C.J."/>
            <person name="Walden K."/>
            <person name="Dewoody J.A."/>
        </authorList>
    </citation>
    <scope>NUCLEOTIDE SEQUENCE [LARGE SCALE GENOMIC DNA]</scope>
    <source>
        <strain evidence="2">ER-17-0199</strain>
        <tissue evidence="2">Blubber</tissue>
    </source>
</reference>
<feature type="compositionally biased region" description="Basic and acidic residues" evidence="1">
    <location>
        <begin position="119"/>
        <end position="130"/>
    </location>
</feature>
<accession>A0AB34HHD4</accession>
<proteinExistence type="predicted"/>
<dbReference type="AlphaFoldDB" id="A0AB34HHD4"/>
<dbReference type="Proteomes" id="UP001159641">
    <property type="component" value="Unassembled WGS sequence"/>
</dbReference>
<gene>
    <name evidence="2" type="ORF">J1605_020410</name>
</gene>
<evidence type="ECO:0000313" key="3">
    <source>
        <dbReference type="Proteomes" id="UP001159641"/>
    </source>
</evidence>
<evidence type="ECO:0000256" key="1">
    <source>
        <dbReference type="SAM" id="MobiDB-lite"/>
    </source>
</evidence>
<keyword evidence="3" id="KW-1185">Reference proteome</keyword>
<name>A0AB34HHD4_ESCRO</name>
<feature type="region of interest" description="Disordered" evidence="1">
    <location>
        <begin position="95"/>
        <end position="156"/>
    </location>
</feature>
<feature type="compositionally biased region" description="Basic residues" evidence="1">
    <location>
        <begin position="247"/>
        <end position="256"/>
    </location>
</feature>
<evidence type="ECO:0000313" key="2">
    <source>
        <dbReference type="EMBL" id="KAJ8791688.1"/>
    </source>
</evidence>
<comment type="caution">
    <text evidence="2">The sequence shown here is derived from an EMBL/GenBank/DDBJ whole genome shotgun (WGS) entry which is preliminary data.</text>
</comment>
<sequence>MLGVGPTLLPTPARAYLCPSTSLLHSPRVPRPVLRGHKHLGSTRSVQGTPWALVVAQRYNDSDTQGATVGGGLSALLALPHPYQAADQPCWGDVVGKEGFQSRPGSEEHLAPPPTGGAVDRDPEQADPRPNHQGPEAQQESESKSKQEAAPGSQKDGPLLWQQQILALDAPQPGGGSVAGLQAHWRASTGKEGALQLLTALKGSHRDTRTDRQTGSQPAPGGWWPATEEKGGRLPGPERPYSCTSHAHTHPHTHTR</sequence>
<feature type="region of interest" description="Disordered" evidence="1">
    <location>
        <begin position="203"/>
        <end position="256"/>
    </location>
</feature>
<dbReference type="EMBL" id="JAIQCJ010001201">
    <property type="protein sequence ID" value="KAJ8791688.1"/>
    <property type="molecule type" value="Genomic_DNA"/>
</dbReference>
<organism evidence="2 3">
    <name type="scientific">Eschrichtius robustus</name>
    <name type="common">California gray whale</name>
    <name type="synonym">Eschrichtius gibbosus</name>
    <dbReference type="NCBI Taxonomy" id="9764"/>
    <lineage>
        <taxon>Eukaryota</taxon>
        <taxon>Metazoa</taxon>
        <taxon>Chordata</taxon>
        <taxon>Craniata</taxon>
        <taxon>Vertebrata</taxon>
        <taxon>Euteleostomi</taxon>
        <taxon>Mammalia</taxon>
        <taxon>Eutheria</taxon>
        <taxon>Laurasiatheria</taxon>
        <taxon>Artiodactyla</taxon>
        <taxon>Whippomorpha</taxon>
        <taxon>Cetacea</taxon>
        <taxon>Mysticeti</taxon>
        <taxon>Eschrichtiidae</taxon>
        <taxon>Eschrichtius</taxon>
    </lineage>
</organism>